<dbReference type="Pfam" id="PF07589">
    <property type="entry name" value="PEP-CTERM"/>
    <property type="match status" value="1"/>
</dbReference>
<dbReference type="Pfam" id="PF05735">
    <property type="entry name" value="TSP_C"/>
    <property type="match status" value="1"/>
</dbReference>
<evidence type="ECO:0000259" key="1">
    <source>
        <dbReference type="PROSITE" id="PS51236"/>
    </source>
</evidence>
<dbReference type="GO" id="GO:0007155">
    <property type="term" value="P:cell adhesion"/>
    <property type="evidence" value="ECO:0007669"/>
    <property type="project" value="InterPro"/>
</dbReference>
<name>A0A8D5FJ93_9BACT</name>
<dbReference type="NCBIfam" id="TIGR02595">
    <property type="entry name" value="PEP_CTERM"/>
    <property type="match status" value="1"/>
</dbReference>
<dbReference type="Proteomes" id="UP000826725">
    <property type="component" value="Chromosome"/>
</dbReference>
<keyword evidence="3" id="KW-1185">Reference proteome</keyword>
<dbReference type="PROSITE" id="PS51236">
    <property type="entry name" value="TSP_CTER"/>
    <property type="match status" value="1"/>
</dbReference>
<dbReference type="GO" id="GO:0005576">
    <property type="term" value="C:extracellular region"/>
    <property type="evidence" value="ECO:0007669"/>
    <property type="project" value="InterPro"/>
</dbReference>
<organism evidence="2 3">
    <name type="scientific">Desulfomarina profundi</name>
    <dbReference type="NCBI Taxonomy" id="2772557"/>
    <lineage>
        <taxon>Bacteria</taxon>
        <taxon>Pseudomonadati</taxon>
        <taxon>Thermodesulfobacteriota</taxon>
        <taxon>Desulfobulbia</taxon>
        <taxon>Desulfobulbales</taxon>
        <taxon>Desulfobulbaceae</taxon>
        <taxon>Desulfomarina</taxon>
    </lineage>
</organism>
<dbReference type="PANTHER" id="PTHR10199">
    <property type="entry name" value="THROMBOSPONDIN"/>
    <property type="match status" value="1"/>
</dbReference>
<sequence length="276" mass="30358">MDSFRYFIFGEHIMKKLLQFLTPVLVIFLGGFAAQADPVDLTTWSPLTLDYSGGQPAGNWVLQAGNTAVKQTVNADPSFYLNNLNQTSYSMDGSWQVDPGWDDDYMGFVFGYQNSSNFYLFDWKQGTQGYEGAIATEGMTVKKMKGATGNGLTDLSLAEFWENENDLGEMEILAKNHGAGKGWVDGDVYSFHLDFNLVPGTFTINVKDASDNILWDVTVTDSTFTSGEFGFYNYSQENVLYAGFEQTGGTTVPEPATILLFGVGLAGVAGVRLRKK</sequence>
<accession>A0A8D5FJ93</accession>
<dbReference type="KEGG" id="dbk:DGMP_33450"/>
<dbReference type="InterPro" id="IPR008859">
    <property type="entry name" value="Thrombospondin_C"/>
</dbReference>
<gene>
    <name evidence="2" type="ORF">DGMP_33450</name>
</gene>
<dbReference type="InterPro" id="IPR013424">
    <property type="entry name" value="Ice-binding_C"/>
</dbReference>
<evidence type="ECO:0000313" key="3">
    <source>
        <dbReference type="Proteomes" id="UP000826725"/>
    </source>
</evidence>
<dbReference type="AlphaFoldDB" id="A0A8D5FJ93"/>
<evidence type="ECO:0000313" key="2">
    <source>
        <dbReference type="EMBL" id="BCL62652.1"/>
    </source>
</evidence>
<reference evidence="2" key="1">
    <citation type="submission" date="2020-09" db="EMBL/GenBank/DDBJ databases">
        <title>Desulfogranum mesoprofundum gen. nov., sp. nov., a novel mesophilic, sulfate-reducing chemolithoautotroph isolated from a deep-sea hydrothermal vent chimney in the Suiyo Seamount.</title>
        <authorList>
            <person name="Hashimoto Y."/>
            <person name="Nakagawa S."/>
        </authorList>
    </citation>
    <scope>NUCLEOTIDE SEQUENCE</scope>
    <source>
        <strain evidence="2">KT2</strain>
    </source>
</reference>
<dbReference type="PANTHER" id="PTHR10199:SF100">
    <property type="entry name" value="THROMBOSPONDIN, ISOFORM A"/>
    <property type="match status" value="1"/>
</dbReference>
<proteinExistence type="predicted"/>
<dbReference type="EMBL" id="AP024086">
    <property type="protein sequence ID" value="BCL62652.1"/>
    <property type="molecule type" value="Genomic_DNA"/>
</dbReference>
<feature type="domain" description="TSP C-terminal" evidence="1">
    <location>
        <begin position="42"/>
        <end position="253"/>
    </location>
</feature>
<protein>
    <recommendedName>
        <fullName evidence="1">TSP C-terminal domain-containing protein</fullName>
    </recommendedName>
</protein>
<dbReference type="GO" id="GO:0005509">
    <property type="term" value="F:calcium ion binding"/>
    <property type="evidence" value="ECO:0007669"/>
    <property type="project" value="InterPro"/>
</dbReference>